<keyword evidence="8" id="KW-0732">Signal</keyword>
<proteinExistence type="inferred from homology"/>
<keyword evidence="9" id="KW-0574">Periplasm</keyword>
<dbReference type="Gene3D" id="1.10.760.10">
    <property type="entry name" value="Cytochrome c-like domain"/>
    <property type="match status" value="2"/>
</dbReference>
<dbReference type="GO" id="GO:0070069">
    <property type="term" value="C:cytochrome complex"/>
    <property type="evidence" value="ECO:0007669"/>
    <property type="project" value="InterPro"/>
</dbReference>
<dbReference type="InterPro" id="IPR009056">
    <property type="entry name" value="Cyt_c-like_dom"/>
</dbReference>
<dbReference type="PROSITE" id="PS51007">
    <property type="entry name" value="CYTC"/>
    <property type="match status" value="1"/>
</dbReference>
<evidence type="ECO:0000256" key="10">
    <source>
        <dbReference type="ARBA" id="ARBA00022982"/>
    </source>
</evidence>
<keyword evidence="10" id="KW-0249">Electron transport</keyword>
<comment type="catalytic activity">
    <reaction evidence="14">
        <text>S-sulfanyl-L-cysteinyl-[SoxY protein] + thiosulfate + 2 Fe(III)-[cytochrome c] = S-(2-sulfodisulfanyl)-L-cysteinyl-[SoxY protein] + 2 Fe(II)-[cytochrome c] + 2 H(+)</text>
        <dbReference type="Rhea" id="RHEA:51224"/>
        <dbReference type="Rhea" id="RHEA-COMP:10350"/>
        <dbReference type="Rhea" id="RHEA-COMP:14399"/>
        <dbReference type="Rhea" id="RHEA-COMP:14689"/>
        <dbReference type="Rhea" id="RHEA-COMP:14690"/>
        <dbReference type="ChEBI" id="CHEBI:15378"/>
        <dbReference type="ChEBI" id="CHEBI:29033"/>
        <dbReference type="ChEBI" id="CHEBI:29034"/>
        <dbReference type="ChEBI" id="CHEBI:33542"/>
        <dbReference type="ChEBI" id="CHEBI:61963"/>
        <dbReference type="ChEBI" id="CHEBI:140664"/>
        <dbReference type="EC" id="2.8.5.2"/>
    </reaction>
</comment>
<dbReference type="InterPro" id="IPR025710">
    <property type="entry name" value="SoxA"/>
</dbReference>
<dbReference type="EC" id="2.8.5.2" evidence="2"/>
<dbReference type="Pfam" id="PF21342">
    <property type="entry name" value="SoxA-TsdA_cyt-c"/>
    <property type="match status" value="2"/>
</dbReference>
<evidence type="ECO:0000313" key="16">
    <source>
        <dbReference type="EMBL" id="VAV97972.1"/>
    </source>
</evidence>
<keyword evidence="6" id="KW-0808">Transferase</keyword>
<evidence type="ECO:0000256" key="4">
    <source>
        <dbReference type="ARBA" id="ARBA00022448"/>
    </source>
</evidence>
<keyword evidence="7" id="KW-0479">Metal-binding</keyword>
<dbReference type="GO" id="GO:0009055">
    <property type="term" value="F:electron transfer activity"/>
    <property type="evidence" value="ECO:0007669"/>
    <property type="project" value="InterPro"/>
</dbReference>
<evidence type="ECO:0000259" key="15">
    <source>
        <dbReference type="PROSITE" id="PS51007"/>
    </source>
</evidence>
<dbReference type="PIRSF" id="PIRSF038455">
    <property type="entry name" value="SoxA"/>
    <property type="match status" value="1"/>
</dbReference>
<dbReference type="GO" id="GO:0016740">
    <property type="term" value="F:transferase activity"/>
    <property type="evidence" value="ECO:0007669"/>
    <property type="project" value="UniProtKB-KW"/>
</dbReference>
<evidence type="ECO:0000256" key="13">
    <source>
        <dbReference type="ARBA" id="ARBA00048077"/>
    </source>
</evidence>
<evidence type="ECO:0000256" key="7">
    <source>
        <dbReference type="ARBA" id="ARBA00022723"/>
    </source>
</evidence>
<sequence>MTTLKSKLGWKLPAGVLGAAAIIGTLVTSAVAQEWGKYQVEDRRSGYTYMTDETRAVQNDDFENPGMLWVETGEGLWSKKMGTAGKSCADCHANPTEDMKGVAPAYPKFNAKLGKMESLEQVINRHLVDSMGAEALKFDSKNMLSLVSYVGNISKGIPVNVKVDGPAAPFFAKGEAFYREKRGQLNMSCANCHEDNPGNMIRANTLSEGQINGFPTYRLKWQKPGSVHRRFKGCNKQVRATPYKKGSEEYVNLELYVKWRGRGLPTETPAVRN</sequence>
<dbReference type="EMBL" id="UOEC01000151">
    <property type="protein sequence ID" value="VAV97972.1"/>
    <property type="molecule type" value="Genomic_DNA"/>
</dbReference>
<evidence type="ECO:0000256" key="2">
    <source>
        <dbReference type="ARBA" id="ARBA00012408"/>
    </source>
</evidence>
<keyword evidence="11" id="KW-0408">Iron</keyword>
<dbReference type="InterPro" id="IPR036909">
    <property type="entry name" value="Cyt_c-like_dom_sf"/>
</dbReference>
<dbReference type="NCBIfam" id="TIGR04484">
    <property type="entry name" value="thiosulf_SoxA"/>
    <property type="match status" value="1"/>
</dbReference>
<name>A0A3B0S2H3_9ZZZZ</name>
<dbReference type="GO" id="GO:0016669">
    <property type="term" value="F:oxidoreductase activity, acting on a sulfur group of donors, cytochrome as acceptor"/>
    <property type="evidence" value="ECO:0007669"/>
    <property type="project" value="InterPro"/>
</dbReference>
<comment type="catalytic activity">
    <reaction evidence="13">
        <text>L-cysteinyl-[SoxY protein] + thiosulfate + 2 Fe(III)-[cytochrome c] = S-sulfosulfanyl-L-cysteinyl-[SoxY protein] + 2 Fe(II)-[cytochrome c] + 2 H(+)</text>
        <dbReference type="Rhea" id="RHEA:56720"/>
        <dbReference type="Rhea" id="RHEA-COMP:10350"/>
        <dbReference type="Rhea" id="RHEA-COMP:14328"/>
        <dbReference type="Rhea" id="RHEA-COMP:14399"/>
        <dbReference type="Rhea" id="RHEA-COMP:14691"/>
        <dbReference type="ChEBI" id="CHEBI:15378"/>
        <dbReference type="ChEBI" id="CHEBI:29033"/>
        <dbReference type="ChEBI" id="CHEBI:29034"/>
        <dbReference type="ChEBI" id="CHEBI:29950"/>
        <dbReference type="ChEBI" id="CHEBI:33542"/>
        <dbReference type="ChEBI" id="CHEBI:139321"/>
        <dbReference type="EC" id="2.8.5.2"/>
    </reaction>
</comment>
<protein>
    <recommendedName>
        <fullName evidence="3">L-cysteine S-thiosulfotransferase subunit SoxA</fullName>
        <ecNumber evidence="2">2.8.5.2</ecNumber>
    </recommendedName>
</protein>
<feature type="domain" description="Cytochrome c" evidence="15">
    <location>
        <begin position="68"/>
        <end position="154"/>
    </location>
</feature>
<evidence type="ECO:0000256" key="6">
    <source>
        <dbReference type="ARBA" id="ARBA00022679"/>
    </source>
</evidence>
<evidence type="ECO:0000256" key="11">
    <source>
        <dbReference type="ARBA" id="ARBA00023004"/>
    </source>
</evidence>
<comment type="subcellular location">
    <subcellularLocation>
        <location evidence="1">Periplasm</location>
    </subcellularLocation>
</comment>
<evidence type="ECO:0000256" key="1">
    <source>
        <dbReference type="ARBA" id="ARBA00004418"/>
    </source>
</evidence>
<gene>
    <name evidence="16" type="ORF">MNBD_ALPHA08-64</name>
</gene>
<accession>A0A3B0S2H3</accession>
<dbReference type="AlphaFoldDB" id="A0A3B0S2H3"/>
<keyword evidence="4" id="KW-0813">Transport</keyword>
<dbReference type="SUPFAM" id="SSF46626">
    <property type="entry name" value="Cytochrome c"/>
    <property type="match status" value="2"/>
</dbReference>
<dbReference type="GO" id="GO:0042597">
    <property type="term" value="C:periplasmic space"/>
    <property type="evidence" value="ECO:0007669"/>
    <property type="project" value="UniProtKB-SubCell"/>
</dbReference>
<evidence type="ECO:0000256" key="3">
    <source>
        <dbReference type="ARBA" id="ARBA00019364"/>
    </source>
</evidence>
<reference evidence="16" key="1">
    <citation type="submission" date="2018-06" db="EMBL/GenBank/DDBJ databases">
        <authorList>
            <person name="Zhirakovskaya E."/>
        </authorList>
    </citation>
    <scope>NUCLEOTIDE SEQUENCE</scope>
</reference>
<evidence type="ECO:0000256" key="5">
    <source>
        <dbReference type="ARBA" id="ARBA00022617"/>
    </source>
</evidence>
<evidence type="ECO:0000256" key="8">
    <source>
        <dbReference type="ARBA" id="ARBA00022729"/>
    </source>
</evidence>
<evidence type="ECO:0000256" key="9">
    <source>
        <dbReference type="ARBA" id="ARBA00022764"/>
    </source>
</evidence>
<comment type="similarity">
    <text evidence="12">Belongs to the SoxA family.</text>
</comment>
<organism evidence="16">
    <name type="scientific">hydrothermal vent metagenome</name>
    <dbReference type="NCBI Taxonomy" id="652676"/>
    <lineage>
        <taxon>unclassified sequences</taxon>
        <taxon>metagenomes</taxon>
        <taxon>ecological metagenomes</taxon>
    </lineage>
</organism>
<dbReference type="GO" id="GO:0046872">
    <property type="term" value="F:metal ion binding"/>
    <property type="evidence" value="ECO:0007669"/>
    <property type="project" value="UniProtKB-KW"/>
</dbReference>
<evidence type="ECO:0000256" key="12">
    <source>
        <dbReference type="ARBA" id="ARBA00025746"/>
    </source>
</evidence>
<dbReference type="GO" id="GO:0020037">
    <property type="term" value="F:heme binding"/>
    <property type="evidence" value="ECO:0007669"/>
    <property type="project" value="InterPro"/>
</dbReference>
<keyword evidence="5" id="KW-0349">Heme</keyword>
<dbReference type="GO" id="GO:0019417">
    <property type="term" value="P:sulfur oxidation"/>
    <property type="evidence" value="ECO:0007669"/>
    <property type="project" value="InterPro"/>
</dbReference>
<evidence type="ECO:0000256" key="14">
    <source>
        <dbReference type="ARBA" id="ARBA00048423"/>
    </source>
</evidence>